<name>A0A8H8XBD1_9GAMM</name>
<proteinExistence type="predicted"/>
<dbReference type="AlphaFoldDB" id="A0A8H8XBD1"/>
<organism evidence="1 2">
    <name type="scientific">Bathymodiolus thermophilus thioautotrophic gill symbiont</name>
    <dbReference type="NCBI Taxonomy" id="2360"/>
    <lineage>
        <taxon>Bacteria</taxon>
        <taxon>Pseudomonadati</taxon>
        <taxon>Pseudomonadota</taxon>
        <taxon>Gammaproteobacteria</taxon>
        <taxon>sulfur-oxidizing symbionts</taxon>
    </lineage>
</organism>
<accession>A0A8H8XBD1</accession>
<evidence type="ECO:0000313" key="1">
    <source>
        <dbReference type="EMBL" id="CAB5495805.1"/>
    </source>
</evidence>
<gene>
    <name evidence="1" type="ORF">THERMOS_373</name>
</gene>
<reference evidence="1 2" key="1">
    <citation type="submission" date="2020-05" db="EMBL/GenBank/DDBJ databases">
        <authorList>
            <person name="Petersen J."/>
            <person name="Sayavedra L."/>
        </authorList>
    </citation>
    <scope>NUCLEOTIDE SEQUENCE [LARGE SCALE GENOMIC DNA]</scope>
    <source>
        <strain evidence="1">B thermophilus SOXS</strain>
    </source>
</reference>
<protein>
    <submittedName>
        <fullName evidence="1">Uncharacterized protein</fullName>
    </submittedName>
</protein>
<comment type="caution">
    <text evidence="1">The sequence shown here is derived from an EMBL/GenBank/DDBJ whole genome shotgun (WGS) entry which is preliminary data.</text>
</comment>
<sequence>MFLLLILRARVSVKLFNLFFENDATQKRTCLTPLAPRNLKFIFQSI</sequence>
<evidence type="ECO:0000313" key="2">
    <source>
        <dbReference type="Proteomes" id="UP000643672"/>
    </source>
</evidence>
<dbReference type="EMBL" id="CAESAQ020000021">
    <property type="protein sequence ID" value="CAB5495805.1"/>
    <property type="molecule type" value="Genomic_DNA"/>
</dbReference>
<dbReference type="Proteomes" id="UP000643672">
    <property type="component" value="Unassembled WGS sequence"/>
</dbReference>
<keyword evidence="2" id="KW-1185">Reference proteome</keyword>